<keyword evidence="5" id="KW-1185">Reference proteome</keyword>
<evidence type="ECO:0000313" key="5">
    <source>
        <dbReference type="Proteomes" id="UP000805841"/>
    </source>
</evidence>
<dbReference type="InterPro" id="IPR006162">
    <property type="entry name" value="Ppantetheine_attach_site"/>
</dbReference>
<evidence type="ECO:0000256" key="2">
    <source>
        <dbReference type="ARBA" id="ARBA00022553"/>
    </source>
</evidence>
<dbReference type="InterPro" id="IPR036736">
    <property type="entry name" value="ACP-like_sf"/>
</dbReference>
<keyword evidence="1" id="KW-0596">Phosphopantetheine</keyword>
<evidence type="ECO:0000259" key="3">
    <source>
        <dbReference type="Pfam" id="PF00550"/>
    </source>
</evidence>
<keyword evidence="2" id="KW-0597">Phosphoprotein</keyword>
<dbReference type="PROSITE" id="PS00012">
    <property type="entry name" value="PHOSPHOPANTETHEINE"/>
    <property type="match status" value="1"/>
</dbReference>
<name>A0ABR7Z1Z6_9PSED</name>
<evidence type="ECO:0000313" key="4">
    <source>
        <dbReference type="EMBL" id="MBD1599521.1"/>
    </source>
</evidence>
<feature type="domain" description="Carrier" evidence="3">
    <location>
        <begin position="3"/>
        <end position="66"/>
    </location>
</feature>
<dbReference type="EMBL" id="JAAOCA010000014">
    <property type="protein sequence ID" value="MBD1599521.1"/>
    <property type="molecule type" value="Genomic_DNA"/>
</dbReference>
<sequence length="75" mass="8318">MYAIIAGHFRVPLDTVAASTRLVYDLGADSSELLELCVLLSEQYRCELDTHLVGRLRTAGDVYQMLCQAFAVPAR</sequence>
<organism evidence="4 5">
    <name type="scientific">Pseudomonas typographi</name>
    <dbReference type="NCBI Taxonomy" id="2715964"/>
    <lineage>
        <taxon>Bacteria</taxon>
        <taxon>Pseudomonadati</taxon>
        <taxon>Pseudomonadota</taxon>
        <taxon>Gammaproteobacteria</taxon>
        <taxon>Pseudomonadales</taxon>
        <taxon>Pseudomonadaceae</taxon>
        <taxon>Pseudomonas</taxon>
    </lineage>
</organism>
<dbReference type="Pfam" id="PF00550">
    <property type="entry name" value="PP-binding"/>
    <property type="match status" value="1"/>
</dbReference>
<dbReference type="Proteomes" id="UP000805841">
    <property type="component" value="Unassembled WGS sequence"/>
</dbReference>
<dbReference type="InterPro" id="IPR009081">
    <property type="entry name" value="PP-bd_ACP"/>
</dbReference>
<reference evidence="4 5" key="1">
    <citation type="journal article" date="2020" name="Insects">
        <title>Bacteria Belonging to Pseudomonas typographi sp. nov. from the Bark Beetle Ips typographus Have Genomic Potential to Aid in the Host Ecology.</title>
        <authorList>
            <person name="Peral-Aranega E."/>
            <person name="Saati-Santamaria Z."/>
            <person name="Kolarik M."/>
            <person name="Rivas R."/>
            <person name="Garcia-Fraile P."/>
        </authorList>
    </citation>
    <scope>NUCLEOTIDE SEQUENCE [LARGE SCALE GENOMIC DNA]</scope>
    <source>
        <strain evidence="4 5">CA3A</strain>
    </source>
</reference>
<dbReference type="Gene3D" id="1.10.1200.10">
    <property type="entry name" value="ACP-like"/>
    <property type="match status" value="1"/>
</dbReference>
<gene>
    <name evidence="4" type="ORF">HAQ05_12505</name>
</gene>
<protein>
    <submittedName>
        <fullName evidence="4">Acyl carrier protein</fullName>
    </submittedName>
</protein>
<dbReference type="SUPFAM" id="SSF47336">
    <property type="entry name" value="ACP-like"/>
    <property type="match status" value="1"/>
</dbReference>
<proteinExistence type="predicted"/>
<accession>A0ABR7Z1Z6</accession>
<comment type="caution">
    <text evidence="4">The sequence shown here is derived from an EMBL/GenBank/DDBJ whole genome shotgun (WGS) entry which is preliminary data.</text>
</comment>
<evidence type="ECO:0000256" key="1">
    <source>
        <dbReference type="ARBA" id="ARBA00022450"/>
    </source>
</evidence>
<dbReference type="RefSeq" id="WP_190420988.1">
    <property type="nucleotide sequence ID" value="NZ_JAAOCA010000014.1"/>
</dbReference>